<organism evidence="2 3">
    <name type="scientific">Microvirgula aerodenitrificans</name>
    <dbReference type="NCBI Taxonomy" id="57480"/>
    <lineage>
        <taxon>Bacteria</taxon>
        <taxon>Pseudomonadati</taxon>
        <taxon>Pseudomonadota</taxon>
        <taxon>Betaproteobacteria</taxon>
        <taxon>Neisseriales</taxon>
        <taxon>Aquaspirillaceae</taxon>
        <taxon>Microvirgula</taxon>
    </lineage>
</organism>
<name>A0A2S0PEW8_9NEIS</name>
<dbReference type="KEGG" id="maer:DAI18_01465"/>
<accession>A0A2S0PEW8</accession>
<gene>
    <name evidence="2" type="ORF">DAI18_01465</name>
</gene>
<proteinExistence type="predicted"/>
<dbReference type="EMBL" id="CP028519">
    <property type="protein sequence ID" value="AVY95924.1"/>
    <property type="molecule type" value="Genomic_DNA"/>
</dbReference>
<dbReference type="OrthoDB" id="8596237at2"/>
<feature type="region of interest" description="Disordered" evidence="1">
    <location>
        <begin position="63"/>
        <end position="115"/>
    </location>
</feature>
<protein>
    <submittedName>
        <fullName evidence="2">Uncharacterized protein</fullName>
    </submittedName>
</protein>
<reference evidence="2 3" key="1">
    <citation type="submission" date="2018-04" db="EMBL/GenBank/DDBJ databases">
        <title>Denitrifier Microvirgula.</title>
        <authorList>
            <person name="Anderson E."/>
            <person name="Jang J."/>
            <person name="Ishii S."/>
        </authorList>
    </citation>
    <scope>NUCLEOTIDE SEQUENCE [LARGE SCALE GENOMIC DNA]</scope>
    <source>
        <strain evidence="2 3">BE2.4</strain>
    </source>
</reference>
<dbReference type="Pfam" id="PF09476">
    <property type="entry name" value="Pilus_CpaD"/>
    <property type="match status" value="1"/>
</dbReference>
<evidence type="ECO:0000256" key="1">
    <source>
        <dbReference type="SAM" id="MobiDB-lite"/>
    </source>
</evidence>
<sequence>MPDASIIHVDASGHASVPDCTPLTQRSYMWDTLKFRKRPAVAFGCATQRNLATMIADPNDLLRGRGYAGQDATTASSAVQRYKDGKVTPLRDTSSTDGQQGSNSGGGSGGGGGSQ</sequence>
<dbReference type="InterPro" id="IPR019027">
    <property type="entry name" value="Pilus_biogenesis_CpaD-related"/>
</dbReference>
<evidence type="ECO:0000313" key="2">
    <source>
        <dbReference type="EMBL" id="AVY95924.1"/>
    </source>
</evidence>
<dbReference type="Proteomes" id="UP000244173">
    <property type="component" value="Chromosome"/>
</dbReference>
<dbReference type="STRING" id="1122240.GCA_000620105_00941"/>
<dbReference type="AlphaFoldDB" id="A0A2S0PEW8"/>
<keyword evidence="3" id="KW-1185">Reference proteome</keyword>
<feature type="compositionally biased region" description="Gly residues" evidence="1">
    <location>
        <begin position="103"/>
        <end position="115"/>
    </location>
</feature>
<evidence type="ECO:0000313" key="3">
    <source>
        <dbReference type="Proteomes" id="UP000244173"/>
    </source>
</evidence>